<comment type="similarity">
    <text evidence="1">Belongs to the sigma-70 factor family. ECF subfamily.</text>
</comment>
<comment type="caution">
    <text evidence="8">The sequence shown here is derived from an EMBL/GenBank/DDBJ whole genome shotgun (WGS) entry which is preliminary data.</text>
</comment>
<protein>
    <recommendedName>
        <fullName evidence="5">RNA polymerase sigma factor SigZ</fullName>
    </recommendedName>
</protein>
<dbReference type="InterPro" id="IPR013325">
    <property type="entry name" value="RNA_pol_sigma_r2"/>
</dbReference>
<dbReference type="NCBIfam" id="TIGR02937">
    <property type="entry name" value="sigma70-ECF"/>
    <property type="match status" value="1"/>
</dbReference>
<dbReference type="CDD" id="cd06171">
    <property type="entry name" value="Sigma70_r4"/>
    <property type="match status" value="1"/>
</dbReference>
<evidence type="ECO:0000256" key="2">
    <source>
        <dbReference type="ARBA" id="ARBA00023015"/>
    </source>
</evidence>
<dbReference type="SUPFAM" id="SSF88659">
    <property type="entry name" value="Sigma3 and sigma4 domains of RNA polymerase sigma factors"/>
    <property type="match status" value="1"/>
</dbReference>
<sequence>MEDKVKCIWNEFSDELYKYIKSKVKNKYDAEDILQDVFVKIHNNINKIEDQLKLSSWIYKITKNTIIDYYRKKKDVTLDIIEFEKELDYDRLDNMNEEISKCLKKMIFELPKKYGEAIFLYDIEGMTHKEVSDKLNITISCSKMRVQRAKAKLKDILFQCCDFQLDSFGNVVDFKQKKFECKKCHDKCE</sequence>
<dbReference type="PANTHER" id="PTHR43133:SF62">
    <property type="entry name" value="RNA POLYMERASE SIGMA FACTOR SIGZ"/>
    <property type="match status" value="1"/>
</dbReference>
<dbReference type="Pfam" id="PF04542">
    <property type="entry name" value="Sigma70_r2"/>
    <property type="match status" value="1"/>
</dbReference>
<dbReference type="Gene3D" id="1.10.1740.10">
    <property type="match status" value="1"/>
</dbReference>
<dbReference type="Pfam" id="PF08281">
    <property type="entry name" value="Sigma70_r4_2"/>
    <property type="match status" value="1"/>
</dbReference>
<feature type="domain" description="RNA polymerase sigma-70 region 2" evidence="6">
    <location>
        <begin position="11"/>
        <end position="74"/>
    </location>
</feature>
<dbReference type="InterPro" id="IPR007627">
    <property type="entry name" value="RNA_pol_sigma70_r2"/>
</dbReference>
<dbReference type="EMBL" id="BAAACG010000009">
    <property type="protein sequence ID" value="GAA0740191.1"/>
    <property type="molecule type" value="Genomic_DNA"/>
</dbReference>
<keyword evidence="2" id="KW-0805">Transcription regulation</keyword>
<evidence type="ECO:0000259" key="7">
    <source>
        <dbReference type="Pfam" id="PF08281"/>
    </source>
</evidence>
<dbReference type="InterPro" id="IPR014284">
    <property type="entry name" value="RNA_pol_sigma-70_dom"/>
</dbReference>
<dbReference type="SUPFAM" id="SSF88946">
    <property type="entry name" value="Sigma2 domain of RNA polymerase sigma factors"/>
    <property type="match status" value="1"/>
</dbReference>
<reference evidence="9" key="1">
    <citation type="journal article" date="2019" name="Int. J. Syst. Evol. Microbiol.">
        <title>The Global Catalogue of Microorganisms (GCM) 10K type strain sequencing project: providing services to taxonomists for standard genome sequencing and annotation.</title>
        <authorList>
            <consortium name="The Broad Institute Genomics Platform"/>
            <consortium name="The Broad Institute Genome Sequencing Center for Infectious Disease"/>
            <person name="Wu L."/>
            <person name="Ma J."/>
        </authorList>
    </citation>
    <scope>NUCLEOTIDE SEQUENCE [LARGE SCALE GENOMIC DNA]</scope>
    <source>
        <strain evidence="9">JCM 1407</strain>
    </source>
</reference>
<gene>
    <name evidence="8" type="primary">sigZ</name>
    <name evidence="8" type="ORF">GCM10008906_19870</name>
</gene>
<keyword evidence="4" id="KW-0804">Transcription</keyword>
<dbReference type="PANTHER" id="PTHR43133">
    <property type="entry name" value="RNA POLYMERASE ECF-TYPE SIGMA FACTO"/>
    <property type="match status" value="1"/>
</dbReference>
<dbReference type="InterPro" id="IPR036388">
    <property type="entry name" value="WH-like_DNA-bd_sf"/>
</dbReference>
<dbReference type="InterPro" id="IPR039425">
    <property type="entry name" value="RNA_pol_sigma-70-like"/>
</dbReference>
<dbReference type="Proteomes" id="UP001501510">
    <property type="component" value="Unassembled WGS sequence"/>
</dbReference>
<evidence type="ECO:0000256" key="1">
    <source>
        <dbReference type="ARBA" id="ARBA00010641"/>
    </source>
</evidence>
<evidence type="ECO:0000259" key="6">
    <source>
        <dbReference type="Pfam" id="PF04542"/>
    </source>
</evidence>
<evidence type="ECO:0000256" key="5">
    <source>
        <dbReference type="NCBIfam" id="TIGR02959"/>
    </source>
</evidence>
<dbReference type="RefSeq" id="WP_343761273.1">
    <property type="nucleotide sequence ID" value="NZ_BAAACG010000009.1"/>
</dbReference>
<organism evidence="8 9">
    <name type="scientific">Clostridium oceanicum</name>
    <dbReference type="NCBI Taxonomy" id="1543"/>
    <lineage>
        <taxon>Bacteria</taxon>
        <taxon>Bacillati</taxon>
        <taxon>Bacillota</taxon>
        <taxon>Clostridia</taxon>
        <taxon>Eubacteriales</taxon>
        <taxon>Clostridiaceae</taxon>
        <taxon>Clostridium</taxon>
    </lineage>
</organism>
<dbReference type="Gene3D" id="1.10.10.10">
    <property type="entry name" value="Winged helix-like DNA-binding domain superfamily/Winged helix DNA-binding domain"/>
    <property type="match status" value="1"/>
</dbReference>
<dbReference type="NCBIfam" id="TIGR02959">
    <property type="entry name" value="SigZ"/>
    <property type="match status" value="1"/>
</dbReference>
<dbReference type="InterPro" id="IPR013324">
    <property type="entry name" value="RNA_pol_sigma_r3/r4-like"/>
</dbReference>
<proteinExistence type="inferred from homology"/>
<keyword evidence="3" id="KW-0731">Sigma factor</keyword>
<accession>A0ABP3UPT0</accession>
<evidence type="ECO:0000256" key="3">
    <source>
        <dbReference type="ARBA" id="ARBA00023082"/>
    </source>
</evidence>
<evidence type="ECO:0000313" key="9">
    <source>
        <dbReference type="Proteomes" id="UP001501510"/>
    </source>
</evidence>
<feature type="domain" description="RNA polymerase sigma factor 70 region 4 type 2" evidence="7">
    <location>
        <begin position="101"/>
        <end position="153"/>
    </location>
</feature>
<name>A0ABP3UPT0_9CLOT</name>
<evidence type="ECO:0000256" key="4">
    <source>
        <dbReference type="ARBA" id="ARBA00023163"/>
    </source>
</evidence>
<dbReference type="InterPro" id="IPR014304">
    <property type="entry name" value="RNA_pol_sigma-Z"/>
</dbReference>
<keyword evidence="9" id="KW-1185">Reference proteome</keyword>
<dbReference type="InterPro" id="IPR013249">
    <property type="entry name" value="RNA_pol_sigma70_r4_t2"/>
</dbReference>
<evidence type="ECO:0000313" key="8">
    <source>
        <dbReference type="EMBL" id="GAA0740191.1"/>
    </source>
</evidence>